<keyword evidence="2" id="KW-1185">Reference proteome</keyword>
<gene>
    <name evidence="1" type="ORF">DRF58_14720</name>
</gene>
<name>A0A3D9CPT6_9FLAO</name>
<dbReference type="AlphaFoldDB" id="A0A3D9CPT6"/>
<organism evidence="1 2">
    <name type="scientific">Epilithonimonas hispanica</name>
    <dbReference type="NCBI Taxonomy" id="358687"/>
    <lineage>
        <taxon>Bacteria</taxon>
        <taxon>Pseudomonadati</taxon>
        <taxon>Bacteroidota</taxon>
        <taxon>Flavobacteriia</taxon>
        <taxon>Flavobacteriales</taxon>
        <taxon>Weeksellaceae</taxon>
        <taxon>Chryseobacterium group</taxon>
        <taxon>Epilithonimonas</taxon>
    </lineage>
</organism>
<comment type="caution">
    <text evidence="1">The sequence shown here is derived from an EMBL/GenBank/DDBJ whole genome shotgun (WGS) entry which is preliminary data.</text>
</comment>
<sequence length="59" mass="7178">MRNFIRNSFYIYENLYHNLAQKNNYLTNLAQRKNLMLSSFWKLNALSEVFNSIVRTNLF</sequence>
<evidence type="ECO:0000313" key="1">
    <source>
        <dbReference type="EMBL" id="REC67774.1"/>
    </source>
</evidence>
<dbReference type="EMBL" id="QNUG01000040">
    <property type="protein sequence ID" value="REC67774.1"/>
    <property type="molecule type" value="Genomic_DNA"/>
</dbReference>
<protein>
    <submittedName>
        <fullName evidence="1">Uncharacterized protein</fullName>
    </submittedName>
</protein>
<evidence type="ECO:0000313" key="2">
    <source>
        <dbReference type="Proteomes" id="UP000256326"/>
    </source>
</evidence>
<reference evidence="1 2" key="1">
    <citation type="journal article" date="2006" name="Int. J. Syst. Evol. Microbiol.">
        <title>Chryseobacterium hispanicum sp. nov., isolated from the drinking water distribution system of Sevilla, Spain.</title>
        <authorList>
            <person name="Gallego V."/>
            <person name="Garcia M.T."/>
            <person name="Ventosa A."/>
        </authorList>
    </citation>
    <scope>NUCLEOTIDE SEQUENCE [LARGE SCALE GENOMIC DNA]</scope>
    <source>
        <strain evidence="1 2">KCTC 22104</strain>
    </source>
</reference>
<dbReference type="Proteomes" id="UP000256326">
    <property type="component" value="Unassembled WGS sequence"/>
</dbReference>
<proteinExistence type="predicted"/>
<accession>A0A3D9CPT6</accession>